<dbReference type="PANTHER" id="PTHR36057:SF1">
    <property type="entry name" value="LIPOPROTEIN LIPID ATTACHMENT SITE-LIKE PROTEIN, PUTATIVE (DUF1223)-RELATED"/>
    <property type="match status" value="1"/>
</dbReference>
<dbReference type="SUPFAM" id="SSF52833">
    <property type="entry name" value="Thioredoxin-like"/>
    <property type="match status" value="1"/>
</dbReference>
<dbReference type="Pfam" id="PF06764">
    <property type="entry name" value="DUF1223"/>
    <property type="match status" value="1"/>
</dbReference>
<sequence length="243" mass="27253">MKTLLLALVLLCPFVQAQTFHASEDKAQLIELFTSQGCSSCPNAERWLNNFKSDSDLWVTLFPIAWHVDYWDDLGWVDKFSSTDANHRQYRYHHQKVTSGVYTPQAVINGVEWRALMTRFKPELPETKKSSQPKLSLHVSGNKFTAQTELENTLLNLAVIGMDFSINVKRGENSGRILEQQFVMLGFAQYPQQGVHWQGELPASKDNIPPQAVIAWITEPGNNTPLSITGGPLAQSTADSSHP</sequence>
<evidence type="ECO:0000313" key="2">
    <source>
        <dbReference type="EMBL" id="MFC4361827.1"/>
    </source>
</evidence>
<gene>
    <name evidence="2" type="ORF">ACFOX3_05905</name>
</gene>
<proteinExistence type="predicted"/>
<protein>
    <submittedName>
        <fullName evidence="2">DUF1223 domain-containing protein</fullName>
    </submittedName>
</protein>
<dbReference type="InterPro" id="IPR036249">
    <property type="entry name" value="Thioredoxin-like_sf"/>
</dbReference>
<dbReference type="InterPro" id="IPR010634">
    <property type="entry name" value="DUF1223"/>
</dbReference>
<dbReference type="RefSeq" id="WP_290263857.1">
    <property type="nucleotide sequence ID" value="NZ_JAUFQG010000006.1"/>
</dbReference>
<reference evidence="3" key="1">
    <citation type="journal article" date="2019" name="Int. J. Syst. Evol. Microbiol.">
        <title>The Global Catalogue of Microorganisms (GCM) 10K type strain sequencing project: providing services to taxonomists for standard genome sequencing and annotation.</title>
        <authorList>
            <consortium name="The Broad Institute Genomics Platform"/>
            <consortium name="The Broad Institute Genome Sequencing Center for Infectious Disease"/>
            <person name="Wu L."/>
            <person name="Ma J."/>
        </authorList>
    </citation>
    <scope>NUCLEOTIDE SEQUENCE [LARGE SCALE GENOMIC DNA]</scope>
    <source>
        <strain evidence="3">CECT 8570</strain>
    </source>
</reference>
<feature type="chain" id="PRO_5046949653" evidence="1">
    <location>
        <begin position="18"/>
        <end position="243"/>
    </location>
</feature>
<dbReference type="Proteomes" id="UP001595840">
    <property type="component" value="Unassembled WGS sequence"/>
</dbReference>
<evidence type="ECO:0000313" key="3">
    <source>
        <dbReference type="Proteomes" id="UP001595840"/>
    </source>
</evidence>
<dbReference type="EMBL" id="JBHSCX010000004">
    <property type="protein sequence ID" value="MFC4361827.1"/>
    <property type="molecule type" value="Genomic_DNA"/>
</dbReference>
<keyword evidence="1" id="KW-0732">Signal</keyword>
<comment type="caution">
    <text evidence="2">The sequence shown here is derived from an EMBL/GenBank/DDBJ whole genome shotgun (WGS) entry which is preliminary data.</text>
</comment>
<organism evidence="2 3">
    <name type="scientific">Simiduia curdlanivorans</name>
    <dbReference type="NCBI Taxonomy" id="1492769"/>
    <lineage>
        <taxon>Bacteria</taxon>
        <taxon>Pseudomonadati</taxon>
        <taxon>Pseudomonadota</taxon>
        <taxon>Gammaproteobacteria</taxon>
        <taxon>Cellvibrionales</taxon>
        <taxon>Cellvibrionaceae</taxon>
        <taxon>Simiduia</taxon>
    </lineage>
</organism>
<keyword evidence="3" id="KW-1185">Reference proteome</keyword>
<evidence type="ECO:0000256" key="1">
    <source>
        <dbReference type="SAM" id="SignalP"/>
    </source>
</evidence>
<accession>A0ABV8V4K7</accession>
<name>A0ABV8V4K7_9GAMM</name>
<dbReference type="PANTHER" id="PTHR36057">
    <property type="match status" value="1"/>
</dbReference>
<feature type="signal peptide" evidence="1">
    <location>
        <begin position="1"/>
        <end position="17"/>
    </location>
</feature>